<evidence type="ECO:0000256" key="1">
    <source>
        <dbReference type="SAM" id="MobiDB-lite"/>
    </source>
</evidence>
<evidence type="ECO:0000259" key="2">
    <source>
        <dbReference type="Pfam" id="PF12657"/>
    </source>
</evidence>
<dbReference type="Proteomes" id="UP000813461">
    <property type="component" value="Unassembled WGS sequence"/>
</dbReference>
<keyword evidence="5" id="KW-1185">Reference proteome</keyword>
<organism evidence="4 5">
    <name type="scientific">Paraphoma chrysanthemicola</name>
    <dbReference type="NCBI Taxonomy" id="798071"/>
    <lineage>
        <taxon>Eukaryota</taxon>
        <taxon>Fungi</taxon>
        <taxon>Dikarya</taxon>
        <taxon>Ascomycota</taxon>
        <taxon>Pezizomycotina</taxon>
        <taxon>Dothideomycetes</taxon>
        <taxon>Pleosporomycetidae</taxon>
        <taxon>Pleosporales</taxon>
        <taxon>Pleosporineae</taxon>
        <taxon>Phaeosphaeriaceae</taxon>
        <taxon>Paraphoma</taxon>
    </lineage>
</organism>
<reference evidence="4" key="1">
    <citation type="journal article" date="2021" name="Nat. Commun.">
        <title>Genetic determinants of endophytism in the Arabidopsis root mycobiome.</title>
        <authorList>
            <person name="Mesny F."/>
            <person name="Miyauchi S."/>
            <person name="Thiergart T."/>
            <person name="Pickel B."/>
            <person name="Atanasova L."/>
            <person name="Karlsson M."/>
            <person name="Huettel B."/>
            <person name="Barry K.W."/>
            <person name="Haridas S."/>
            <person name="Chen C."/>
            <person name="Bauer D."/>
            <person name="Andreopoulos W."/>
            <person name="Pangilinan J."/>
            <person name="LaButti K."/>
            <person name="Riley R."/>
            <person name="Lipzen A."/>
            <person name="Clum A."/>
            <person name="Drula E."/>
            <person name="Henrissat B."/>
            <person name="Kohler A."/>
            <person name="Grigoriev I.V."/>
            <person name="Martin F.M."/>
            <person name="Hacquard S."/>
        </authorList>
    </citation>
    <scope>NUCLEOTIDE SEQUENCE</scope>
    <source>
        <strain evidence="4">MPI-SDFR-AT-0120</strain>
    </source>
</reference>
<feature type="domain" description="Transcription factor IIIC putative zinc-finger" evidence="3">
    <location>
        <begin position="682"/>
        <end position="834"/>
    </location>
</feature>
<feature type="domain" description="Transcription factor IIIC 90kDa subunit N-terminal" evidence="2">
    <location>
        <begin position="19"/>
        <end position="476"/>
    </location>
</feature>
<dbReference type="OrthoDB" id="6021743at2759"/>
<evidence type="ECO:0000313" key="4">
    <source>
        <dbReference type="EMBL" id="KAH7091035.1"/>
    </source>
</evidence>
<evidence type="ECO:0000259" key="3">
    <source>
        <dbReference type="Pfam" id="PF12660"/>
    </source>
</evidence>
<dbReference type="InterPro" id="IPR044230">
    <property type="entry name" value="GTF3C4"/>
</dbReference>
<dbReference type="GO" id="GO:0006384">
    <property type="term" value="P:transcription initiation at RNA polymerase III promoter"/>
    <property type="evidence" value="ECO:0007669"/>
    <property type="project" value="InterPro"/>
</dbReference>
<dbReference type="AlphaFoldDB" id="A0A8K0REK2"/>
<dbReference type="InterPro" id="IPR024761">
    <property type="entry name" value="TFIIIC_delta_N"/>
</dbReference>
<proteinExistence type="predicted"/>
<dbReference type="GO" id="GO:0004402">
    <property type="term" value="F:histone acetyltransferase activity"/>
    <property type="evidence" value="ECO:0007669"/>
    <property type="project" value="InterPro"/>
</dbReference>
<evidence type="ECO:0000313" key="5">
    <source>
        <dbReference type="Proteomes" id="UP000813461"/>
    </source>
</evidence>
<feature type="region of interest" description="Disordered" evidence="1">
    <location>
        <begin position="778"/>
        <end position="800"/>
    </location>
</feature>
<protein>
    <submittedName>
        <fullName evidence="4">Transcription factor IIIC subunit delta N-term-domain-containing protein</fullName>
    </submittedName>
</protein>
<comment type="caution">
    <text evidence="4">The sequence shown here is derived from an EMBL/GenBank/DDBJ whole genome shotgun (WGS) entry which is preliminary data.</text>
</comment>
<dbReference type="GO" id="GO:0000127">
    <property type="term" value="C:transcription factor TFIIIC complex"/>
    <property type="evidence" value="ECO:0007669"/>
    <property type="project" value="InterPro"/>
</dbReference>
<dbReference type="EMBL" id="JAGMVJ010000004">
    <property type="protein sequence ID" value="KAH7091035.1"/>
    <property type="molecule type" value="Genomic_DNA"/>
</dbReference>
<dbReference type="InterPro" id="IPR024764">
    <property type="entry name" value="TFIIIC_Znf"/>
</dbReference>
<dbReference type="Pfam" id="PF12657">
    <property type="entry name" value="TFIIIC_delta"/>
    <property type="match status" value="1"/>
</dbReference>
<dbReference type="PANTHER" id="PTHR15496">
    <property type="entry name" value="GENERAL TRANSCRIPTION FACTOR 3C POLYPEPTIDE 4 FAMILY"/>
    <property type="match status" value="1"/>
</dbReference>
<accession>A0A8K0REK2</accession>
<dbReference type="PANTHER" id="PTHR15496:SF2">
    <property type="entry name" value="GENERAL TRANSCRIPTION FACTOR 3C POLYPEPTIDE 4"/>
    <property type="match status" value="1"/>
</dbReference>
<name>A0A8K0REK2_9PLEO</name>
<dbReference type="Pfam" id="PF12660">
    <property type="entry name" value="zf-TFIIIC"/>
    <property type="match status" value="1"/>
</dbReference>
<sequence length="836" mass="91619">MADVTELRCWPSCVDAIDWSQDGIIALASDERVELLFPHTVSFDRDQDSAQWQHVPLQAPWFTEEELPVKEPAPLTNFSIGEEVSASAPIAIAWSPPGLAKHRRCALAALTANLVLSIWSADGKPQDVLSWERKLIINNTLTEYFLGNTTDQPSHLTTSDSEQLRLRTRVRAFSWAPSLPSSHPSGTLGTRLSFGQHMVAVCNEDNMLTLVAVRSPTTTLGVKKCWYAEVLTNVSVTLASESIVSDPGLFDDMMRQQRHISHVSWSPWLHHGDRSHSVIAYATNMDVRARPITYSDDKIELGDEISFSDIGVRFHGPLKWLPTVESNVLRLAIFSYGGLNYLSISASDASIIDRTSHDLDERWDQVSGAIWDSVPYAKPRLHFSSLLSTILNPTAVLEASPVQLSALDFPSWRDQIVNSAVLFSVRNDLKGNTKTKVWGMATSPLGDYIATCHSVHPSDMIEYGSPNDRRGTVAISALRQYRQIRKCFPAGEVSAEGVLFTIKKLVENTVEDSDLIPGFIDEMVEKLAANYTSMADSGETPPFVLPTLESVDLYALVTAFKKRAFFESTTLKDRYRILTSQACDLRDSCDLQRTLIAFRLATALQDLPAFLSKTSFSSEIRSHHDQLIALIQAVTKEANGLSNQADPARAGPAEKEANGDVAIAPKITADQFEAAMDQDIPAAIIDTCDFCSAPIPFLDVFTATCTSGHEFPRCGISFVAIQAPGITKYCGICSTPFLSEEFVLAQEVPEADWPLENSNATGMIEGSTEDNLAQANGPHTLEVQGGQNGTALAQDDGTHSDEVATIEEREPIPITLARVLFLACDACTYCGGKFVG</sequence>
<gene>
    <name evidence="4" type="ORF">FB567DRAFT_558064</name>
</gene>